<dbReference type="AlphaFoldDB" id="A0A4Q0I1S0"/>
<dbReference type="EMBL" id="RLII01000051">
    <property type="protein sequence ID" value="RXE57607.1"/>
    <property type="molecule type" value="Genomic_DNA"/>
</dbReference>
<evidence type="ECO:0000313" key="2">
    <source>
        <dbReference type="Proteomes" id="UP000289166"/>
    </source>
</evidence>
<proteinExistence type="predicted"/>
<name>A0A4Q0I1S0_9FIRM</name>
<sequence length="123" mass="14679">MNWILLIGDEKFNLDVIKAIKHPDSIRCYDVNEIKNRYCVDFGTDHIFYDYDETGSILMDYERKDLKKIPFKNPHIIIMTYTSEERLRNILQHSIFPKGIYVDNDFGLIIPMEEYVRLGMPTR</sequence>
<dbReference type="RefSeq" id="WP_128706546.1">
    <property type="nucleotide sequence ID" value="NZ_RLII01000051.1"/>
</dbReference>
<accession>A0A4Q0I1S0</accession>
<evidence type="ECO:0000313" key="1">
    <source>
        <dbReference type="EMBL" id="RXE57607.1"/>
    </source>
</evidence>
<organism evidence="1 2">
    <name type="scientific">Acetivibrio mesophilus</name>
    <dbReference type="NCBI Taxonomy" id="2487273"/>
    <lineage>
        <taxon>Bacteria</taxon>
        <taxon>Bacillati</taxon>
        <taxon>Bacillota</taxon>
        <taxon>Clostridia</taxon>
        <taxon>Eubacteriales</taxon>
        <taxon>Oscillospiraceae</taxon>
        <taxon>Acetivibrio</taxon>
    </lineage>
</organism>
<gene>
    <name evidence="1" type="ORF">EFD62_16800</name>
</gene>
<dbReference type="OrthoDB" id="2618621at2"/>
<reference evidence="2" key="1">
    <citation type="submission" date="2018-11" db="EMBL/GenBank/DDBJ databases">
        <title>Genome sequencing of a novel mesophilic and cellulolytic organism within the genus Hungateiclostridium.</title>
        <authorList>
            <person name="Rettenmaier R."/>
            <person name="Liebl W."/>
            <person name="Zverlov V."/>
        </authorList>
    </citation>
    <scope>NUCLEOTIDE SEQUENCE [LARGE SCALE GENOMIC DNA]</scope>
    <source>
        <strain evidence="2">N2K1</strain>
    </source>
</reference>
<protein>
    <submittedName>
        <fullName evidence="1">Uncharacterized protein</fullName>
    </submittedName>
</protein>
<keyword evidence="2" id="KW-1185">Reference proteome</keyword>
<comment type="caution">
    <text evidence="1">The sequence shown here is derived from an EMBL/GenBank/DDBJ whole genome shotgun (WGS) entry which is preliminary data.</text>
</comment>
<dbReference type="Proteomes" id="UP000289166">
    <property type="component" value="Unassembled WGS sequence"/>
</dbReference>